<dbReference type="PANTHER" id="PTHR43107:SF15">
    <property type="entry name" value="FATTY ACID TRANSPORT PROTEIN 3, ISOFORM A"/>
    <property type="match status" value="1"/>
</dbReference>
<proteinExistence type="inferred from homology"/>
<dbReference type="GO" id="GO:0005324">
    <property type="term" value="F:long-chain fatty acid transmembrane transporter activity"/>
    <property type="evidence" value="ECO:0007669"/>
    <property type="project" value="TreeGrafter"/>
</dbReference>
<dbReference type="Gene3D" id="3.40.50.12780">
    <property type="entry name" value="N-terminal domain of ligase-like"/>
    <property type="match status" value="1"/>
</dbReference>
<feature type="domain" description="AMP-binding enzyme C-terminal" evidence="6">
    <location>
        <begin position="429"/>
        <end position="502"/>
    </location>
</feature>
<dbReference type="InterPro" id="IPR042099">
    <property type="entry name" value="ANL_N_sf"/>
</dbReference>
<dbReference type="EMBL" id="DF820468">
    <property type="protein sequence ID" value="GAK58548.1"/>
    <property type="molecule type" value="Genomic_DNA"/>
</dbReference>
<keyword evidence="4" id="KW-0067">ATP-binding</keyword>
<dbReference type="eggNOG" id="COG0318">
    <property type="taxonomic scope" value="Bacteria"/>
</dbReference>
<name>A0A081C1U3_VECG1</name>
<dbReference type="GO" id="GO:0044539">
    <property type="term" value="P:long-chain fatty acid import into cell"/>
    <property type="evidence" value="ECO:0007669"/>
    <property type="project" value="TreeGrafter"/>
</dbReference>
<dbReference type="CDD" id="cd05934">
    <property type="entry name" value="FACL_DitJ_like"/>
    <property type="match status" value="1"/>
</dbReference>
<dbReference type="InterPro" id="IPR045851">
    <property type="entry name" value="AMP-bd_C_sf"/>
</dbReference>
<keyword evidence="3" id="KW-0547">Nucleotide-binding</keyword>
<dbReference type="Pfam" id="PF00501">
    <property type="entry name" value="AMP-binding"/>
    <property type="match status" value="1"/>
</dbReference>
<evidence type="ECO:0000259" key="6">
    <source>
        <dbReference type="Pfam" id="PF13193"/>
    </source>
</evidence>
<reference evidence="7" key="1">
    <citation type="journal article" date="2015" name="PeerJ">
        <title>First genomic representation of candidate bacterial phylum KSB3 points to enhanced environmental sensing as a trigger of wastewater bulking.</title>
        <authorList>
            <person name="Sekiguchi Y."/>
            <person name="Ohashi A."/>
            <person name="Parks D.H."/>
            <person name="Yamauchi T."/>
            <person name="Tyson G.W."/>
            <person name="Hugenholtz P."/>
        </authorList>
    </citation>
    <scope>NUCLEOTIDE SEQUENCE [LARGE SCALE GENOMIC DNA]</scope>
</reference>
<evidence type="ECO:0000259" key="5">
    <source>
        <dbReference type="Pfam" id="PF00501"/>
    </source>
</evidence>
<dbReference type="GO" id="GO:0005886">
    <property type="term" value="C:plasma membrane"/>
    <property type="evidence" value="ECO:0007669"/>
    <property type="project" value="TreeGrafter"/>
</dbReference>
<dbReference type="PROSITE" id="PS00455">
    <property type="entry name" value="AMP_BINDING"/>
    <property type="match status" value="1"/>
</dbReference>
<dbReference type="Pfam" id="PF13193">
    <property type="entry name" value="AMP-binding_C"/>
    <property type="match status" value="1"/>
</dbReference>
<dbReference type="Gene3D" id="3.30.300.30">
    <property type="match status" value="1"/>
</dbReference>
<keyword evidence="2 7" id="KW-0436">Ligase</keyword>
<evidence type="ECO:0000256" key="4">
    <source>
        <dbReference type="ARBA" id="ARBA00022840"/>
    </source>
</evidence>
<sequence>MTHTHPPYVLGDLIEERAKRNSDRIFLRFKDQSYTYDDMNRSANRCANAFLQQGIEKGDKISIMLPNCPEYIWIWWGSAKMGAVEVPINTSYKGEFLRHIIDQSDSTLLFLDHEYLDRLKLIEDGLTKLKKVVVFGGFTKEEAAASKIPLMSWEEFFNAPETPVDIPIYPHDPQNIIYTSGTTGLSKGTLGPHKFWIVTAEQLLPLREGGRDDIFYTFLPLYHMNGQCLTTITALLAEGQMVLSDKFSASRFWDEIKKYQATQFNYLGAVIPILEKQPERPDDIDNTIKIAFGAGCPQAVMERFEKRFGCTCMEGFGMSEIGIPIHTTLYDRRPGSCGKPLPIYEIKLVDDEDNEVPPGVPGEIIFRPKEPFTMMLGYYNMPDKTLETYRNLWFHTGDLAKRDEDGYFYFEDRKKDSLRRRGENISSFEVERAINSHPKVLESAAVAVKAEMPEDEVKICVVLKPGETLAPEELIAFAAERMPYFAVPRFVEFMDSLPKTPTERVQKYLLKQAGITPNTWDREKAGVEVKR</sequence>
<dbReference type="PANTHER" id="PTHR43107">
    <property type="entry name" value="LONG-CHAIN FATTY ACID TRANSPORT PROTEIN"/>
    <property type="match status" value="1"/>
</dbReference>
<organism evidence="7">
    <name type="scientific">Vecturithrix granuli</name>
    <dbReference type="NCBI Taxonomy" id="1499967"/>
    <lineage>
        <taxon>Bacteria</taxon>
        <taxon>Candidatus Moduliflexota</taxon>
        <taxon>Candidatus Vecturitrichia</taxon>
        <taxon>Candidatus Vecturitrichales</taxon>
        <taxon>Candidatus Vecturitrichaceae</taxon>
        <taxon>Candidatus Vecturithrix</taxon>
    </lineage>
</organism>
<dbReference type="Proteomes" id="UP000030661">
    <property type="component" value="Unassembled WGS sequence"/>
</dbReference>
<protein>
    <submittedName>
        <fullName evidence="7">AMP-dependent synthetase and ligase</fullName>
    </submittedName>
</protein>
<dbReference type="STRING" id="1499967.U27_05522"/>
<evidence type="ECO:0000256" key="3">
    <source>
        <dbReference type="ARBA" id="ARBA00022741"/>
    </source>
</evidence>
<dbReference type="InterPro" id="IPR025110">
    <property type="entry name" value="AMP-bd_C"/>
</dbReference>
<dbReference type="SUPFAM" id="SSF56801">
    <property type="entry name" value="Acetyl-CoA synthetase-like"/>
    <property type="match status" value="1"/>
</dbReference>
<feature type="domain" description="AMP-dependent synthetase/ligase" evidence="5">
    <location>
        <begin position="15"/>
        <end position="379"/>
    </location>
</feature>
<evidence type="ECO:0000256" key="1">
    <source>
        <dbReference type="ARBA" id="ARBA00006432"/>
    </source>
</evidence>
<dbReference type="AlphaFoldDB" id="A0A081C1U3"/>
<dbReference type="HOGENOM" id="CLU_000022_59_0_0"/>
<dbReference type="InterPro" id="IPR000873">
    <property type="entry name" value="AMP-dep_synth/lig_dom"/>
</dbReference>
<accession>A0A081C1U3</accession>
<dbReference type="GO" id="GO:0005524">
    <property type="term" value="F:ATP binding"/>
    <property type="evidence" value="ECO:0007669"/>
    <property type="project" value="UniProtKB-KW"/>
</dbReference>
<evidence type="ECO:0000256" key="2">
    <source>
        <dbReference type="ARBA" id="ARBA00022598"/>
    </source>
</evidence>
<comment type="similarity">
    <text evidence="1">Belongs to the ATP-dependent AMP-binding enzyme family.</text>
</comment>
<keyword evidence="8" id="KW-1185">Reference proteome</keyword>
<dbReference type="InterPro" id="IPR020845">
    <property type="entry name" value="AMP-binding_CS"/>
</dbReference>
<evidence type="ECO:0000313" key="8">
    <source>
        <dbReference type="Proteomes" id="UP000030661"/>
    </source>
</evidence>
<dbReference type="GO" id="GO:0004467">
    <property type="term" value="F:long-chain fatty acid-CoA ligase activity"/>
    <property type="evidence" value="ECO:0007669"/>
    <property type="project" value="TreeGrafter"/>
</dbReference>
<evidence type="ECO:0000313" key="7">
    <source>
        <dbReference type="EMBL" id="GAK58548.1"/>
    </source>
</evidence>
<gene>
    <name evidence="7" type="ORF">U27_05522</name>
</gene>